<evidence type="ECO:0000256" key="4">
    <source>
        <dbReference type="ARBA" id="ARBA00022857"/>
    </source>
</evidence>
<dbReference type="EC" id="1.-.-.-" evidence="6"/>
<keyword evidence="5 6" id="KW-0560">Oxidoreductase</keyword>
<accession>A0A813WX48</accession>
<dbReference type="PIRSF" id="PIRSF000332">
    <property type="entry name" value="FMO"/>
    <property type="match status" value="1"/>
</dbReference>
<evidence type="ECO:0000256" key="6">
    <source>
        <dbReference type="RuleBase" id="RU361177"/>
    </source>
</evidence>
<name>A0A813WX48_9BILA</name>
<dbReference type="EMBL" id="CAJOAX010001921">
    <property type="protein sequence ID" value="CAF3756473.1"/>
    <property type="molecule type" value="Genomic_DNA"/>
</dbReference>
<dbReference type="Proteomes" id="UP000663882">
    <property type="component" value="Unassembled WGS sequence"/>
</dbReference>
<dbReference type="InterPro" id="IPR000960">
    <property type="entry name" value="Flavin_mOase"/>
</dbReference>
<organism evidence="7 9">
    <name type="scientific">Rotaria sordida</name>
    <dbReference type="NCBI Taxonomy" id="392033"/>
    <lineage>
        <taxon>Eukaryota</taxon>
        <taxon>Metazoa</taxon>
        <taxon>Spiralia</taxon>
        <taxon>Gnathifera</taxon>
        <taxon>Rotifera</taxon>
        <taxon>Eurotatoria</taxon>
        <taxon>Bdelloidea</taxon>
        <taxon>Philodinida</taxon>
        <taxon>Philodinidae</taxon>
        <taxon>Rotaria</taxon>
    </lineage>
</organism>
<dbReference type="PRINTS" id="PR00370">
    <property type="entry name" value="FMOXYGENASE"/>
</dbReference>
<comment type="cofactor">
    <cofactor evidence="6">
        <name>FAD</name>
        <dbReference type="ChEBI" id="CHEBI:57692"/>
    </cofactor>
</comment>
<dbReference type="InterPro" id="IPR020946">
    <property type="entry name" value="Flavin_mOase-like"/>
</dbReference>
<dbReference type="GO" id="GO:0050660">
    <property type="term" value="F:flavin adenine dinucleotide binding"/>
    <property type="evidence" value="ECO:0007669"/>
    <property type="project" value="InterPro"/>
</dbReference>
<evidence type="ECO:0000313" key="8">
    <source>
        <dbReference type="EMBL" id="CAF3756473.1"/>
    </source>
</evidence>
<dbReference type="Proteomes" id="UP000663823">
    <property type="component" value="Unassembled WGS sequence"/>
</dbReference>
<dbReference type="Gene3D" id="3.50.50.60">
    <property type="entry name" value="FAD/NAD(P)-binding domain"/>
    <property type="match status" value="2"/>
</dbReference>
<dbReference type="EMBL" id="CAJNOO010000217">
    <property type="protein sequence ID" value="CAF0861816.1"/>
    <property type="molecule type" value="Genomic_DNA"/>
</dbReference>
<proteinExistence type="inferred from homology"/>
<evidence type="ECO:0000256" key="1">
    <source>
        <dbReference type="ARBA" id="ARBA00009183"/>
    </source>
</evidence>
<dbReference type="GO" id="GO:0050661">
    <property type="term" value="F:NADP binding"/>
    <property type="evidence" value="ECO:0007669"/>
    <property type="project" value="InterPro"/>
</dbReference>
<comment type="similarity">
    <text evidence="1 6">Belongs to the FMO family.</text>
</comment>
<reference evidence="7" key="1">
    <citation type="submission" date="2021-02" db="EMBL/GenBank/DDBJ databases">
        <authorList>
            <person name="Nowell W R."/>
        </authorList>
    </citation>
    <scope>NUCLEOTIDE SEQUENCE</scope>
</reference>
<dbReference type="InterPro" id="IPR036188">
    <property type="entry name" value="FAD/NAD-bd_sf"/>
</dbReference>
<evidence type="ECO:0000256" key="5">
    <source>
        <dbReference type="ARBA" id="ARBA00023002"/>
    </source>
</evidence>
<keyword evidence="2 6" id="KW-0285">Flavoprotein</keyword>
<keyword evidence="6" id="KW-0503">Monooxygenase</keyword>
<dbReference type="AlphaFoldDB" id="A0A813WX48"/>
<dbReference type="SUPFAM" id="SSF51905">
    <property type="entry name" value="FAD/NAD(P)-binding domain"/>
    <property type="match status" value="2"/>
</dbReference>
<protein>
    <recommendedName>
        <fullName evidence="6">Flavin-containing monooxygenase</fullName>
        <ecNumber evidence="6">1.-.-.-</ecNumber>
    </recommendedName>
</protein>
<dbReference type="Pfam" id="PF00743">
    <property type="entry name" value="FMO-like"/>
    <property type="match status" value="2"/>
</dbReference>
<dbReference type="InterPro" id="IPR050346">
    <property type="entry name" value="FMO-like"/>
</dbReference>
<comment type="caution">
    <text evidence="7">The sequence shown here is derived from an EMBL/GenBank/DDBJ whole genome shotgun (WGS) entry which is preliminary data.</text>
</comment>
<keyword evidence="4" id="KW-0521">NADP</keyword>
<keyword evidence="3 6" id="KW-0274">FAD</keyword>
<sequence>MQSGRVCIVGGGASGLVCAHILALDYNFEPTIFEQNAFIGGQWHYDPDATVGTSAVYRDIRVYTKWSVMQFTDFPDPNSGTKSHISCTEMEEYLIAYVKQYHLHKYILLNTKVQSIDESFTVTYATRLDSSQQEQQLPVRPHQILLKKSDDYAIYSEKFDAICVANGHNSEVFIPEDIPGLHSCERTFPILHSKTYRRPEDFKDQCVIVVGGSHSGIDIAGELAPVAKQVVLSMKEDNKMFDLVISLLRRGQKQLCTDFLTTTFSFAPAIERIDRDTVYFKDKTQIKPDCLILATGYKYSIPFLQGNLRVDGREKHRYVYPLYKHMFHVNYPNGTLAFINIPSGVAAFPFAEVQSHFIARVLRGEVKLPSRDMMMSEVDNPLLPQNPKYHFLNMIDYVRTLLEMMKESDKNYNYIFTIDDERRVHKIIKE</sequence>
<gene>
    <name evidence="8" type="ORF">OTI717_LOCUS15874</name>
    <name evidence="7" type="ORF">RFH988_LOCUS7010</name>
</gene>
<dbReference type="OrthoDB" id="66881at2759"/>
<dbReference type="PANTHER" id="PTHR23023">
    <property type="entry name" value="DIMETHYLANILINE MONOOXYGENASE"/>
    <property type="match status" value="1"/>
</dbReference>
<evidence type="ECO:0000256" key="3">
    <source>
        <dbReference type="ARBA" id="ARBA00022827"/>
    </source>
</evidence>
<evidence type="ECO:0000256" key="2">
    <source>
        <dbReference type="ARBA" id="ARBA00022630"/>
    </source>
</evidence>
<evidence type="ECO:0000313" key="9">
    <source>
        <dbReference type="Proteomes" id="UP000663882"/>
    </source>
</evidence>
<dbReference type="GO" id="GO:0004499">
    <property type="term" value="F:N,N-dimethylaniline monooxygenase activity"/>
    <property type="evidence" value="ECO:0007669"/>
    <property type="project" value="InterPro"/>
</dbReference>
<evidence type="ECO:0000313" key="7">
    <source>
        <dbReference type="EMBL" id="CAF0861816.1"/>
    </source>
</evidence>